<name>A0A6L7EZ24_9ACTN</name>
<evidence type="ECO:0000259" key="1">
    <source>
        <dbReference type="Pfam" id="PF14065"/>
    </source>
</evidence>
<proteinExistence type="predicted"/>
<protein>
    <submittedName>
        <fullName evidence="2">DUF4255 domain-containing protein</fullName>
    </submittedName>
</protein>
<evidence type="ECO:0000313" key="2">
    <source>
        <dbReference type="EMBL" id="MXG88802.1"/>
    </source>
</evidence>
<keyword evidence="3" id="KW-1185">Reference proteome</keyword>
<dbReference type="AlphaFoldDB" id="A0A6L7EZ24"/>
<evidence type="ECO:0000313" key="3">
    <source>
        <dbReference type="Proteomes" id="UP000473325"/>
    </source>
</evidence>
<gene>
    <name evidence="2" type="ORF">GRQ65_04480</name>
</gene>
<organism evidence="2 3">
    <name type="scientific">Nocardioides flavescens</name>
    <dbReference type="NCBI Taxonomy" id="2691959"/>
    <lineage>
        <taxon>Bacteria</taxon>
        <taxon>Bacillati</taxon>
        <taxon>Actinomycetota</taxon>
        <taxon>Actinomycetes</taxon>
        <taxon>Propionibacteriales</taxon>
        <taxon>Nocardioidaceae</taxon>
        <taxon>Nocardioides</taxon>
    </lineage>
</organism>
<sequence length="195" mass="20957">MFISHADTALEAWLRAALPLSEEVGDVSFDAPNGQWSAQLSRITVSLFLYDVSRSTRPSAAAQLRRTPDGTVESRRRPLPMMTLSYLVSAWAGSPRDEHQLLSDVVGLLAATDAVPAQFLADDAVSGIQLQLGDERAVPRELWTAAGGQLKASTLLQATVAADAFDWEAAAPPVERLAAMARRMDDATRGGARAR</sequence>
<dbReference type="InterPro" id="IPR025351">
    <property type="entry name" value="Pvc16_N"/>
</dbReference>
<feature type="domain" description="Pvc16 N-terminal" evidence="1">
    <location>
        <begin position="7"/>
        <end position="175"/>
    </location>
</feature>
<dbReference type="RefSeq" id="WP_160875533.1">
    <property type="nucleotide sequence ID" value="NZ_WUEK01000002.1"/>
</dbReference>
<dbReference type="Pfam" id="PF14065">
    <property type="entry name" value="Pvc16_N"/>
    <property type="match status" value="1"/>
</dbReference>
<dbReference type="Proteomes" id="UP000473325">
    <property type="component" value="Unassembled WGS sequence"/>
</dbReference>
<comment type="caution">
    <text evidence="2">The sequence shown here is derived from an EMBL/GenBank/DDBJ whole genome shotgun (WGS) entry which is preliminary data.</text>
</comment>
<dbReference type="EMBL" id="WUEK01000002">
    <property type="protein sequence ID" value="MXG88802.1"/>
    <property type="molecule type" value="Genomic_DNA"/>
</dbReference>
<reference evidence="2 3" key="1">
    <citation type="submission" date="2019-12" db="EMBL/GenBank/DDBJ databases">
        <authorList>
            <person name="Kun Z."/>
        </authorList>
    </citation>
    <scope>NUCLEOTIDE SEQUENCE [LARGE SCALE GENOMIC DNA]</scope>
    <source>
        <strain evidence="2 3">YIM 123512</strain>
    </source>
</reference>
<accession>A0A6L7EZ24</accession>